<evidence type="ECO:0000313" key="2">
    <source>
        <dbReference type="EMBL" id="KAF4718422.1"/>
    </source>
</evidence>
<feature type="non-terminal residue" evidence="2">
    <location>
        <position position="130"/>
    </location>
</feature>
<accession>A0A7J6RDG2</accession>
<proteinExistence type="predicted"/>
<evidence type="ECO:0000313" key="3">
    <source>
        <dbReference type="Proteomes" id="UP000574390"/>
    </source>
</evidence>
<dbReference type="AlphaFoldDB" id="A0A7J6RDG2"/>
<feature type="compositionally biased region" description="Acidic residues" evidence="1">
    <location>
        <begin position="1"/>
        <end position="11"/>
    </location>
</feature>
<dbReference type="Proteomes" id="UP000574390">
    <property type="component" value="Unassembled WGS sequence"/>
</dbReference>
<organism evidence="2 3">
    <name type="scientific">Perkinsus olseni</name>
    <name type="common">Perkinsus atlanticus</name>
    <dbReference type="NCBI Taxonomy" id="32597"/>
    <lineage>
        <taxon>Eukaryota</taxon>
        <taxon>Sar</taxon>
        <taxon>Alveolata</taxon>
        <taxon>Perkinsozoa</taxon>
        <taxon>Perkinsea</taxon>
        <taxon>Perkinsida</taxon>
        <taxon>Perkinsidae</taxon>
        <taxon>Perkinsus</taxon>
    </lineage>
</organism>
<feature type="region of interest" description="Disordered" evidence="1">
    <location>
        <begin position="1"/>
        <end position="35"/>
    </location>
</feature>
<reference evidence="2 3" key="1">
    <citation type="submission" date="2020-04" db="EMBL/GenBank/DDBJ databases">
        <title>Perkinsus olseni comparative genomics.</title>
        <authorList>
            <person name="Bogema D.R."/>
        </authorList>
    </citation>
    <scope>NUCLEOTIDE SEQUENCE [LARGE SCALE GENOMIC DNA]</scope>
    <source>
        <strain evidence="2">ATCC PRA-205</strain>
    </source>
</reference>
<gene>
    <name evidence="2" type="ORF">FOZ62_014527</name>
</gene>
<protein>
    <submittedName>
        <fullName evidence="2">Uncharacterized protein</fullName>
    </submittedName>
</protein>
<sequence>MSQEEEEEEWVFELAGAPPPRPAYPTKSPASPVHEAHPVGIYQSDEHSNSVSTIEFYENLLLMSLTVKLAASTIMVPDFGGTDFTTQLDNCGDPNIHGDSFKQLAVTSKQGVPMSEVATYGQRTEEWEFQ</sequence>
<comment type="caution">
    <text evidence="2">The sequence shown here is derived from an EMBL/GenBank/DDBJ whole genome shotgun (WGS) entry which is preliminary data.</text>
</comment>
<dbReference type="EMBL" id="JABANM010023128">
    <property type="protein sequence ID" value="KAF4718422.1"/>
    <property type="molecule type" value="Genomic_DNA"/>
</dbReference>
<evidence type="ECO:0000256" key="1">
    <source>
        <dbReference type="SAM" id="MobiDB-lite"/>
    </source>
</evidence>
<name>A0A7J6RDG2_PEROL</name>